<comment type="caution">
    <text evidence="3">The sequence shown here is derived from an EMBL/GenBank/DDBJ whole genome shotgun (WGS) entry which is preliminary data.</text>
</comment>
<protein>
    <submittedName>
        <fullName evidence="3">Glycosyltransferase family 1 protein</fullName>
    </submittedName>
</protein>
<dbReference type="RefSeq" id="WP_135011468.1">
    <property type="nucleotide sequence ID" value="NZ_JADGLK010000006.1"/>
</dbReference>
<gene>
    <name evidence="3" type="ORF">E4U03_02805</name>
</gene>
<evidence type="ECO:0000313" key="4">
    <source>
        <dbReference type="Proteomes" id="UP000297951"/>
    </source>
</evidence>
<evidence type="ECO:0000259" key="2">
    <source>
        <dbReference type="Pfam" id="PF00534"/>
    </source>
</evidence>
<keyword evidence="1 3" id="KW-0808">Transferase</keyword>
<proteinExistence type="predicted"/>
<dbReference type="InterPro" id="IPR050194">
    <property type="entry name" value="Glycosyltransferase_grp1"/>
</dbReference>
<dbReference type="CDD" id="cd03801">
    <property type="entry name" value="GT4_PimA-like"/>
    <property type="match status" value="1"/>
</dbReference>
<dbReference type="OrthoDB" id="8878585at2"/>
<name>A0A4Y9F778_9MICC</name>
<evidence type="ECO:0000256" key="1">
    <source>
        <dbReference type="ARBA" id="ARBA00022679"/>
    </source>
</evidence>
<dbReference type="GO" id="GO:0016757">
    <property type="term" value="F:glycosyltransferase activity"/>
    <property type="evidence" value="ECO:0007669"/>
    <property type="project" value="InterPro"/>
</dbReference>
<dbReference type="PANTHER" id="PTHR45947:SF13">
    <property type="entry name" value="TRANSFERASE"/>
    <property type="match status" value="1"/>
</dbReference>
<dbReference type="Proteomes" id="UP000297951">
    <property type="component" value="Unassembled WGS sequence"/>
</dbReference>
<dbReference type="Pfam" id="PF00534">
    <property type="entry name" value="Glycos_transf_1"/>
    <property type="match status" value="1"/>
</dbReference>
<reference evidence="3 4" key="1">
    <citation type="submission" date="2019-03" db="EMBL/GenBank/DDBJ databases">
        <title>Diversity of the mouse oral microbiome.</title>
        <authorList>
            <person name="Joseph S."/>
            <person name="Aduse-Opoku J."/>
            <person name="Curtis M."/>
            <person name="Wade W."/>
            <person name="Hashim A."/>
        </authorList>
    </citation>
    <scope>NUCLEOTIDE SEQUENCE [LARGE SCALE GENOMIC DNA]</scope>
    <source>
        <strain evidence="4">irhom_31</strain>
    </source>
</reference>
<dbReference type="PANTHER" id="PTHR45947">
    <property type="entry name" value="SULFOQUINOVOSYL TRANSFERASE SQD2"/>
    <property type="match status" value="1"/>
</dbReference>
<organism evidence="3 4">
    <name type="scientific">Rothia nasimurium</name>
    <dbReference type="NCBI Taxonomy" id="85336"/>
    <lineage>
        <taxon>Bacteria</taxon>
        <taxon>Bacillati</taxon>
        <taxon>Actinomycetota</taxon>
        <taxon>Actinomycetes</taxon>
        <taxon>Micrococcales</taxon>
        <taxon>Micrococcaceae</taxon>
        <taxon>Rothia</taxon>
    </lineage>
</organism>
<dbReference type="Gene3D" id="3.40.50.2000">
    <property type="entry name" value="Glycogen Phosphorylase B"/>
    <property type="match status" value="2"/>
</dbReference>
<dbReference type="InterPro" id="IPR001296">
    <property type="entry name" value="Glyco_trans_1"/>
</dbReference>
<dbReference type="SUPFAM" id="SSF53756">
    <property type="entry name" value="UDP-Glycosyltransferase/glycogen phosphorylase"/>
    <property type="match status" value="1"/>
</dbReference>
<sequence>MRIVIMVHRFYPDFGGVEVTAELIARGFVERHNAEVIVVTHTKEEATDKTFPFKVLREPSPIQLWKAISGADVVFHNNPCMQFYWPQLFMKKPWVVALRTWITLPGQELSRIEKIKYWLKYKMVERADLLVGNSKVLAGHVNAEAEVIYNSYRDDIFKVTNTEERDPESIVYLGRLSDDKGIDLLLEAVSKLVDRGLAPKLSIIGGGDYQPEVERIIGELNLQDRVVLYGPKTGTDIADILNQNAISVVPSRIPEPFGTVTLEEAASGCVVLVANHGGLPEAIGDAGPKFTPNNADSLADQLEKLIADRDYYESFQEKIPSHVENYKEHVFIDKFYDAMVRAYQKVNG</sequence>
<dbReference type="AlphaFoldDB" id="A0A4Y9F778"/>
<feature type="domain" description="Glycosyl transferase family 1" evidence="2">
    <location>
        <begin position="161"/>
        <end position="318"/>
    </location>
</feature>
<evidence type="ECO:0000313" key="3">
    <source>
        <dbReference type="EMBL" id="TFU23649.1"/>
    </source>
</evidence>
<accession>A0A4Y9F778</accession>
<dbReference type="EMBL" id="SPQC01000006">
    <property type="protein sequence ID" value="TFU23649.1"/>
    <property type="molecule type" value="Genomic_DNA"/>
</dbReference>